<organism evidence="1 2">
    <name type="scientific">Saccharopolyspora phatthalungensis</name>
    <dbReference type="NCBI Taxonomy" id="664693"/>
    <lineage>
        <taxon>Bacteria</taxon>
        <taxon>Bacillati</taxon>
        <taxon>Actinomycetota</taxon>
        <taxon>Actinomycetes</taxon>
        <taxon>Pseudonocardiales</taxon>
        <taxon>Pseudonocardiaceae</taxon>
        <taxon>Saccharopolyspora</taxon>
    </lineage>
</organism>
<dbReference type="Pfam" id="PF09981">
    <property type="entry name" value="DUF2218"/>
    <property type="match status" value="1"/>
</dbReference>
<evidence type="ECO:0008006" key="3">
    <source>
        <dbReference type="Google" id="ProtNLM"/>
    </source>
</evidence>
<dbReference type="EMBL" id="JACHIW010000001">
    <property type="protein sequence ID" value="MBB5153161.1"/>
    <property type="molecule type" value="Genomic_DNA"/>
</dbReference>
<dbReference type="RefSeq" id="WP_184723578.1">
    <property type="nucleotide sequence ID" value="NZ_JACHIW010000001.1"/>
</dbReference>
<proteinExistence type="predicted"/>
<dbReference type="InterPro" id="IPR014543">
    <property type="entry name" value="UCP028291"/>
</dbReference>
<evidence type="ECO:0000313" key="2">
    <source>
        <dbReference type="Proteomes" id="UP000584374"/>
    </source>
</evidence>
<sequence length="98" mass="10613">MIRSQATVGTDKPARYAKQLSSHLGRRCSVTEEADGIRIALPADGGGGSCLLVNEPDALALHAEADSAELLDRVQDVIGRHLERFGQRDGLKVDWMND</sequence>
<name>A0A840Q0V7_9PSEU</name>
<reference evidence="1 2" key="1">
    <citation type="submission" date="2020-08" db="EMBL/GenBank/DDBJ databases">
        <title>Sequencing the genomes of 1000 actinobacteria strains.</title>
        <authorList>
            <person name="Klenk H.-P."/>
        </authorList>
    </citation>
    <scope>NUCLEOTIDE SEQUENCE [LARGE SCALE GENOMIC DNA]</scope>
    <source>
        <strain evidence="1 2">DSM 45584</strain>
    </source>
</reference>
<comment type="caution">
    <text evidence="1">The sequence shown here is derived from an EMBL/GenBank/DDBJ whole genome shotgun (WGS) entry which is preliminary data.</text>
</comment>
<dbReference type="AlphaFoldDB" id="A0A840Q0V7"/>
<evidence type="ECO:0000313" key="1">
    <source>
        <dbReference type="EMBL" id="MBB5153161.1"/>
    </source>
</evidence>
<protein>
    <recommendedName>
        <fullName evidence="3">DUF2218 domain-containing protein</fullName>
    </recommendedName>
</protein>
<dbReference type="Proteomes" id="UP000584374">
    <property type="component" value="Unassembled WGS sequence"/>
</dbReference>
<accession>A0A840Q0V7</accession>
<keyword evidence="2" id="KW-1185">Reference proteome</keyword>
<dbReference type="Gene3D" id="3.30.310.50">
    <property type="entry name" value="Alpha-D-phosphohexomutase, C-terminal domain"/>
    <property type="match status" value="1"/>
</dbReference>
<gene>
    <name evidence="1" type="ORF">BJ970_000695</name>
</gene>